<proteinExistence type="predicted"/>
<dbReference type="InterPro" id="IPR036078">
    <property type="entry name" value="Spo11/TopoVI_A_sf"/>
</dbReference>
<name>A0A094WIV6_ALKAL</name>
<gene>
    <name evidence="4" type="ORF">AJ85_18055</name>
    <name evidence="3" type="ORF">BALCAV_0219705</name>
</gene>
<dbReference type="Proteomes" id="UP000002754">
    <property type="component" value="Unassembled WGS sequence"/>
</dbReference>
<evidence type="ECO:0000259" key="1">
    <source>
        <dbReference type="Pfam" id="PF09664"/>
    </source>
</evidence>
<accession>A0A094WIV6</accession>
<dbReference type="RefSeq" id="WP_003320552.1">
    <property type="nucleotide sequence ID" value="NZ_ALPT02000096.1"/>
</dbReference>
<dbReference type="EMBL" id="ALPT02000096">
    <property type="protein sequence ID" value="KGA95878.1"/>
    <property type="molecule type" value="Genomic_DNA"/>
</dbReference>
<dbReference type="Pfam" id="PF09664">
    <property type="entry name" value="DUF2399"/>
    <property type="match status" value="1"/>
</dbReference>
<dbReference type="AlphaFoldDB" id="A0A094WIV6"/>
<dbReference type="Proteomes" id="UP000297014">
    <property type="component" value="Unassembled WGS sequence"/>
</dbReference>
<dbReference type="OrthoDB" id="1661308at2"/>
<feature type="domain" description="Conserved hypothetical protein CHP02679 N terminus" evidence="2">
    <location>
        <begin position="40"/>
        <end position="257"/>
    </location>
</feature>
<evidence type="ECO:0000259" key="2">
    <source>
        <dbReference type="Pfam" id="PF11796"/>
    </source>
</evidence>
<protein>
    <recommendedName>
        <fullName evidence="7">TIGR02679 family protein</fullName>
    </recommendedName>
</protein>
<dbReference type="InterPro" id="IPR024466">
    <property type="entry name" value="CHP02679_N"/>
</dbReference>
<evidence type="ECO:0000313" key="6">
    <source>
        <dbReference type="Proteomes" id="UP000297014"/>
    </source>
</evidence>
<dbReference type="eggNOG" id="COG4924">
    <property type="taxonomic scope" value="Bacteria"/>
</dbReference>
<evidence type="ECO:0000313" key="3">
    <source>
        <dbReference type="EMBL" id="KGA95878.1"/>
    </source>
</evidence>
<dbReference type="GO" id="GO:0005694">
    <property type="term" value="C:chromosome"/>
    <property type="evidence" value="ECO:0007669"/>
    <property type="project" value="InterPro"/>
</dbReference>
<comment type="caution">
    <text evidence="3">The sequence shown here is derived from an EMBL/GenBank/DDBJ whole genome shotgun (WGS) entry which is preliminary data.</text>
</comment>
<organism evidence="3 5">
    <name type="scientific">Alkalihalobacillus alcalophilus ATCC 27647 = CGMCC 1.3604</name>
    <dbReference type="NCBI Taxonomy" id="1218173"/>
    <lineage>
        <taxon>Bacteria</taxon>
        <taxon>Bacillati</taxon>
        <taxon>Bacillota</taxon>
        <taxon>Bacilli</taxon>
        <taxon>Bacillales</taxon>
        <taxon>Bacillaceae</taxon>
        <taxon>Alkalihalobacillus</taxon>
    </lineage>
</organism>
<dbReference type="EMBL" id="JALP01000241">
    <property type="protein sequence ID" value="THG89370.1"/>
    <property type="molecule type" value="Genomic_DNA"/>
</dbReference>
<dbReference type="SUPFAM" id="SSF56726">
    <property type="entry name" value="DNA topoisomerase IV, alpha subunit"/>
    <property type="match status" value="1"/>
</dbReference>
<reference evidence="4 6" key="2">
    <citation type="submission" date="2014-01" db="EMBL/GenBank/DDBJ databases">
        <title>Draft genome sequencing of Bacillus alcalophilus CGMCC 1.3604.</title>
        <authorList>
            <person name="Yang J."/>
            <person name="Diao L."/>
            <person name="Yang S."/>
        </authorList>
    </citation>
    <scope>NUCLEOTIDE SEQUENCE [LARGE SCALE GENOMIC DNA]</scope>
    <source>
        <strain evidence="4 6">CGMCC 1.3604</strain>
    </source>
</reference>
<evidence type="ECO:0008006" key="7">
    <source>
        <dbReference type="Google" id="ProtNLM"/>
    </source>
</evidence>
<reference evidence="3 5" key="1">
    <citation type="journal article" date="2014" name="Genome Announc.">
        <title>Draft Genome Sequence of Bacillus alcalophilus AV1934, a Classic Alkaliphile Isolated from Human Feces in 1934.</title>
        <authorList>
            <person name="Attie O."/>
            <person name="Jayaprakash A."/>
            <person name="Shah H."/>
            <person name="Paulsen I.T."/>
            <person name="Morino M."/>
            <person name="Takahashi Y."/>
            <person name="Narumi I."/>
            <person name="Sachidanandam R."/>
            <person name="Satoh K."/>
            <person name="Ito M."/>
            <person name="Krulwich T.A."/>
        </authorList>
    </citation>
    <scope>NUCLEOTIDE SEQUENCE [LARGE SCALE GENOMIC DNA]</scope>
    <source>
        <strain evidence="3 5">AV1934</strain>
    </source>
</reference>
<evidence type="ECO:0000313" key="4">
    <source>
        <dbReference type="EMBL" id="THG89370.1"/>
    </source>
</evidence>
<evidence type="ECO:0000313" key="5">
    <source>
        <dbReference type="Proteomes" id="UP000002754"/>
    </source>
</evidence>
<dbReference type="Gene3D" id="3.40.1360.10">
    <property type="match status" value="1"/>
</dbReference>
<sequence>MSQQLDKVIQIFKEEKGFQRLFSLFYEKYRSYERIEKGISISIENPTKDEKNAIGGLMGLDYSKKSEIKITASKFEKALKNTVFEKAISDITLQEIVQAYFGEELISKKKEHNIFVEERDTFFLSYTLLPHSELMKKVIQWLSKEENKNNRYYYLYKQDRMELQRIMDDISTLLSMFPLQEPIYLPIFSSMVTKNPHSFDMDKDRGKILLYTLQVLEEIEYGKQISNKQDAEEISALLFKYNILRDDLFNYVTVYNVLGRKQDGEESKLLKGLQDEQSVINLPLREVMDLSEITASNNKIFMVENSSVASYLISETKKTGINVSIVSGNGMLNIATLRFLDIFVESGGLVYYAGDFDPEGLMIAQKLLQRYDSAMKLWSMGTVDYGLALSNEYITASSLSKLINSVKHPSLMELKDEILKQKKAGFSENLLSKLLKGLEIG</sequence>
<dbReference type="InterPro" id="IPR024465">
    <property type="entry name" value="DUF2399"/>
</dbReference>
<dbReference type="STRING" id="1218173.BALCAV_0219705"/>
<dbReference type="Pfam" id="PF11796">
    <property type="entry name" value="DUF3323"/>
    <property type="match status" value="1"/>
</dbReference>
<dbReference type="GO" id="GO:0003677">
    <property type="term" value="F:DNA binding"/>
    <property type="evidence" value="ECO:0007669"/>
    <property type="project" value="InterPro"/>
</dbReference>
<feature type="domain" description="DUF2399" evidence="1">
    <location>
        <begin position="281"/>
        <end position="437"/>
    </location>
</feature>
<keyword evidence="5" id="KW-1185">Reference proteome</keyword>